<dbReference type="RefSeq" id="WP_192358906.1">
    <property type="nucleotide sequence ID" value="NZ_CP119182.1"/>
</dbReference>
<accession>A0A927KY88</accession>
<sequence>MTTDQALREAKNRWARRRRRLIGYGQWEPFTNAEPARRHVLAIQATGMGLAGISRHTGVNRGSLDHLIYGSHPIPPAAQIRTENAEALLAYWPNLDHYEDRAVIDATGTRRRMQALAVAGWPSNAIHRHIRVGNPQTIEKLRARTKVTALLARTTRDFYDAVSAKTAEDYGVEPWVAGRTRTWAAKRQWAGPEAWDPDTIDDPDAHPDWTGRCGTDHGWWTHTIDGIPACQRCTAAHQAWLAERRDLPAAERFRQLAHAKGAASNRGANLAHDARELMRISGLTYEQVAERLGVTRNHIQQELLRHSETETELAA</sequence>
<evidence type="ECO:0000313" key="1">
    <source>
        <dbReference type="EMBL" id="MBD9721912.1"/>
    </source>
</evidence>
<evidence type="ECO:0000313" key="2">
    <source>
        <dbReference type="Proteomes" id="UP000661025"/>
    </source>
</evidence>
<dbReference type="EMBL" id="JACYXT010000001">
    <property type="protein sequence ID" value="MBD9721912.1"/>
    <property type="molecule type" value="Genomic_DNA"/>
</dbReference>
<reference evidence="1" key="1">
    <citation type="submission" date="2020-09" db="EMBL/GenBank/DDBJ databases">
        <title>Streptomyces canutascabiei sp. nov., which causes potato common scab and is distributed across the world.</title>
        <authorList>
            <person name="Nguyen H.P."/>
            <person name="Weisberg A.J."/>
            <person name="Chang J.H."/>
            <person name="Clarke C.R."/>
        </authorList>
    </citation>
    <scope>NUCLEOTIDE SEQUENCE</scope>
    <source>
        <strain evidence="1">ID-01-6.2a</strain>
    </source>
</reference>
<organism evidence="1 2">
    <name type="scientific">Streptomyces caniscabiei</name>
    <dbReference type="NCBI Taxonomy" id="2746961"/>
    <lineage>
        <taxon>Bacteria</taxon>
        <taxon>Bacillati</taxon>
        <taxon>Actinomycetota</taxon>
        <taxon>Actinomycetes</taxon>
        <taxon>Kitasatosporales</taxon>
        <taxon>Streptomycetaceae</taxon>
        <taxon>Streptomyces</taxon>
    </lineage>
</organism>
<dbReference type="GeneID" id="79929276"/>
<gene>
    <name evidence="1" type="ORF">IHE70_01365</name>
</gene>
<dbReference type="Proteomes" id="UP000661025">
    <property type="component" value="Unassembled WGS sequence"/>
</dbReference>
<comment type="caution">
    <text evidence="1">The sequence shown here is derived from an EMBL/GenBank/DDBJ whole genome shotgun (WGS) entry which is preliminary data.</text>
</comment>
<proteinExistence type="predicted"/>
<dbReference type="AlphaFoldDB" id="A0A927KY88"/>
<dbReference type="CDD" id="cd00093">
    <property type="entry name" value="HTH_XRE"/>
    <property type="match status" value="1"/>
</dbReference>
<dbReference type="InterPro" id="IPR001387">
    <property type="entry name" value="Cro/C1-type_HTH"/>
</dbReference>
<name>A0A927KY88_9ACTN</name>
<protein>
    <submittedName>
        <fullName evidence="1">Helix-turn-helix transcriptional regulator</fullName>
    </submittedName>
</protein>